<organism evidence="5 6">
    <name type="scientific">Chlamydia crocodili</name>
    <dbReference type="NCBI Taxonomy" id="2766982"/>
    <lineage>
        <taxon>Bacteria</taxon>
        <taxon>Pseudomonadati</taxon>
        <taxon>Chlamydiota</taxon>
        <taxon>Chlamydiia</taxon>
        <taxon>Chlamydiales</taxon>
        <taxon>Chlamydiaceae</taxon>
        <taxon>Chlamydia/Chlamydophila group</taxon>
        <taxon>Chlamydia</taxon>
    </lineage>
</organism>
<dbReference type="NCBIfam" id="TIGR00148">
    <property type="entry name" value="UbiD family decarboxylase"/>
    <property type="match status" value="1"/>
</dbReference>
<evidence type="ECO:0000259" key="4">
    <source>
        <dbReference type="Pfam" id="PF20696"/>
    </source>
</evidence>
<protein>
    <submittedName>
        <fullName evidence="5">Menaquinone biosynthesis decarboxylase</fullName>
    </submittedName>
</protein>
<reference evidence="5 6" key="1">
    <citation type="submission" date="2020-08" db="EMBL/GenBank/DDBJ databases">
        <title>Isolation and characterization of novel Chlamydia from Siamese crocodiles (Crocodylus siamensis).</title>
        <authorList>
            <person name="Sariya L."/>
        </authorList>
    </citation>
    <scope>NUCLEOTIDE SEQUENCE [LARGE SCALE GENOMIC DNA]</scope>
    <source>
        <strain evidence="5 6">No. 12</strain>
    </source>
</reference>
<dbReference type="InterPro" id="IPR022390">
    <property type="entry name" value="HBDC"/>
</dbReference>
<dbReference type="Pfam" id="PF20696">
    <property type="entry name" value="UbiD_C"/>
    <property type="match status" value="1"/>
</dbReference>
<dbReference type="RefSeq" id="WP_213240818.1">
    <property type="nucleotide sequence ID" value="NZ_CP060791.1"/>
</dbReference>
<feature type="domain" description="3-octaprenyl-4-hydroxybenzoate carboxy-lyase-like C-terminal" evidence="4">
    <location>
        <begin position="316"/>
        <end position="437"/>
    </location>
</feature>
<dbReference type="InterPro" id="IPR002830">
    <property type="entry name" value="UbiD"/>
</dbReference>
<dbReference type="PANTHER" id="PTHR30108:SF7">
    <property type="entry name" value="3-POLYPRENYL-4-HYDROXYBENZOATE DECARBOXYLASE"/>
    <property type="match status" value="1"/>
</dbReference>
<feature type="domain" description="3-octaprenyl-4-hydroxybenzoate carboxy-lyase-like Rift-related" evidence="2">
    <location>
        <begin position="122"/>
        <end position="310"/>
    </location>
</feature>
<dbReference type="SUPFAM" id="SSF143968">
    <property type="entry name" value="UbiD C-terminal domain-like"/>
    <property type="match status" value="2"/>
</dbReference>
<feature type="domain" description="3-octaprenyl-4-hydroxybenzoate carboxy-lyase-like N-terminal" evidence="3">
    <location>
        <begin position="9"/>
        <end position="83"/>
    </location>
</feature>
<evidence type="ECO:0000313" key="5">
    <source>
        <dbReference type="EMBL" id="QVE48996.1"/>
    </source>
</evidence>
<dbReference type="InterPro" id="IPR049381">
    <property type="entry name" value="UbiD-like_C"/>
</dbReference>
<gene>
    <name evidence="5" type="ORF">H9Q19_04760</name>
</gene>
<dbReference type="InterPro" id="IPR048304">
    <property type="entry name" value="UbiD_Rift_dom"/>
</dbReference>
<dbReference type="NCBIfam" id="TIGR03701">
    <property type="entry name" value="mena_SCO4490"/>
    <property type="match status" value="1"/>
</dbReference>
<comment type="similarity">
    <text evidence="1">Belongs to the UbiD family.</text>
</comment>
<evidence type="ECO:0000259" key="3">
    <source>
        <dbReference type="Pfam" id="PF20695"/>
    </source>
</evidence>
<dbReference type="Pfam" id="PF20695">
    <property type="entry name" value="UbiD_N"/>
    <property type="match status" value="1"/>
</dbReference>
<keyword evidence="6" id="KW-1185">Reference proteome</keyword>
<dbReference type="GeneID" id="301704913"/>
<accession>A0ABX8CDC1</accession>
<proteinExistence type="inferred from homology"/>
<dbReference type="Pfam" id="PF01977">
    <property type="entry name" value="UbiD"/>
    <property type="match status" value="1"/>
</dbReference>
<dbReference type="EMBL" id="CP060791">
    <property type="protein sequence ID" value="QVE48996.1"/>
    <property type="molecule type" value="Genomic_DNA"/>
</dbReference>
<dbReference type="Proteomes" id="UP000680625">
    <property type="component" value="Chromosome"/>
</dbReference>
<evidence type="ECO:0000313" key="6">
    <source>
        <dbReference type="Proteomes" id="UP000680625"/>
    </source>
</evidence>
<evidence type="ECO:0000256" key="1">
    <source>
        <dbReference type="ARBA" id="ARBA00010021"/>
    </source>
</evidence>
<evidence type="ECO:0000259" key="2">
    <source>
        <dbReference type="Pfam" id="PF01977"/>
    </source>
</evidence>
<name>A0ABX8CDC1_9CHLA</name>
<dbReference type="InterPro" id="IPR049383">
    <property type="entry name" value="UbiD-like_N"/>
</dbReference>
<dbReference type="SUPFAM" id="SSF50475">
    <property type="entry name" value="FMN-binding split barrel"/>
    <property type="match status" value="1"/>
</dbReference>
<dbReference type="PANTHER" id="PTHR30108">
    <property type="entry name" value="3-OCTAPRENYL-4-HYDROXYBENZOATE CARBOXY-LYASE-RELATED"/>
    <property type="match status" value="1"/>
</dbReference>
<dbReference type="Gene3D" id="3.40.1670.10">
    <property type="entry name" value="UbiD C-terminal domain-like"/>
    <property type="match status" value="1"/>
</dbReference>
<sequence>MSSLRRLVSLLRSQNDLIDIFAPVDPYLELPEIHRRVIENQGPTLLFHNVQGTSFPVLTNLFGTRKRVDQIFSRVPKDLIPQAIRLLSSPPKISQLWKNRNLLLRSLSLGLHKVRFSKFPYKKMASVNLHQLPMLTSWPEDGGAFLTLPLVYTESPSSRIPNLGMYRMQRFDSDTLGLHFQIQKGGGMHFHEAEQNNKNLPVTVFLSGNPFLILSAIAPLPENISELLFCTFLQGSKLRYKNDPDTPHPLIYDSEFILIGEGICNIRQPEGPFGDHFGYYSLQHDFPIFKCRKIYHKKNAIYPATIVGKPYQEDFYLGNKLQEYLSPLFPIVMPGVRQLKSYGEAGFHALTAAVVKERYWKESLATSLRILGEGQLSLTKFLIVTNHHVDLDNFPKLLEAVLSRIIPERDLLIFSETSNDTLDYTGPKLNKGSKAIFMGIDPVIRDLPYKYQGKIIPNITDIGSFCPGCLVLQTTLQQLNIDTLLDNTDLCSWPFIVLTENLQETLASPKNFLWKTFTRAAPATDLHVRFNKVINHRPQYTFPIILNSLMKPGYPKEVEADKDTIQKVSYRWNEYFPKYSSKLF</sequence>